<proteinExistence type="evidence at transcript level"/>
<sequence length="121" mass="14226">MSKKQCVNYLFNKMRSLCKSPTLCYLDVHSYVLGGRLRSFRLAAESFCIMYGLCLPSPLRTMPMDGDCWLCHLIKLDVTHAASLDCRNVDRNVLFFFFFFKQCNCYLIRTEHYSSFMFNLN</sequence>
<accession>Q8WY69</accession>
<evidence type="ECO:0000313" key="1">
    <source>
        <dbReference type="EMBL" id="AAG23783.1"/>
    </source>
</evidence>
<dbReference type="EMBL" id="AF258580">
    <property type="protein sequence ID" value="AAG23783.1"/>
    <property type="molecule type" value="mRNA"/>
</dbReference>
<protein>
    <submittedName>
        <fullName evidence="1">PP4534</fullName>
    </submittedName>
</protein>
<dbReference type="AlphaFoldDB" id="Q8WY69"/>
<organism evidence="1">
    <name type="scientific">Homo sapiens</name>
    <name type="common">Human</name>
    <dbReference type="NCBI Taxonomy" id="9606"/>
    <lineage>
        <taxon>Eukaryota</taxon>
        <taxon>Metazoa</taxon>
        <taxon>Chordata</taxon>
        <taxon>Craniata</taxon>
        <taxon>Vertebrata</taxon>
        <taxon>Euteleostomi</taxon>
        <taxon>Mammalia</taxon>
        <taxon>Eutheria</taxon>
        <taxon>Euarchontoglires</taxon>
        <taxon>Primates</taxon>
        <taxon>Haplorrhini</taxon>
        <taxon>Catarrhini</taxon>
        <taxon>Hominidae</taxon>
        <taxon>Homo</taxon>
    </lineage>
</organism>
<name>Q8WY69_HUMAN</name>
<reference evidence="1" key="1">
    <citation type="submission" date="2000-04" db="EMBL/GenBank/DDBJ databases">
        <title>Novel human cDNA clones with function of inhibiting cancer cell growth.</title>
        <authorList>
            <person name="Qin W.X."/>
            <person name="Zhou X.M."/>
            <person name="Zhang P.P."/>
            <person name="Jiang H.Q."/>
            <person name="Huang Y."/>
            <person name="Wan D.F."/>
            <person name="Gu J.R."/>
        </authorList>
    </citation>
    <scope>NUCLEOTIDE SEQUENCE</scope>
</reference>